<dbReference type="InterPro" id="IPR004843">
    <property type="entry name" value="Calcineurin-like_PHP"/>
</dbReference>
<dbReference type="GO" id="GO:0008758">
    <property type="term" value="F:UDP-2,3-diacylglucosamine hydrolase activity"/>
    <property type="evidence" value="ECO:0007669"/>
    <property type="project" value="TreeGrafter"/>
</dbReference>
<dbReference type="GO" id="GO:0009245">
    <property type="term" value="P:lipid A biosynthetic process"/>
    <property type="evidence" value="ECO:0007669"/>
    <property type="project" value="TreeGrafter"/>
</dbReference>
<proteinExistence type="predicted"/>
<dbReference type="PANTHER" id="PTHR31302:SF20">
    <property type="entry name" value="CONSERVED PROTEIN"/>
    <property type="match status" value="1"/>
</dbReference>
<feature type="domain" description="Calcineurin-like phosphoesterase" evidence="1">
    <location>
        <begin position="70"/>
        <end position="261"/>
    </location>
</feature>
<comment type="caution">
    <text evidence="2">The sequence shown here is derived from an EMBL/GenBank/DDBJ whole genome shotgun (WGS) entry which is preliminary data.</text>
</comment>
<gene>
    <name evidence="2" type="ORF">CRM92_05230</name>
</gene>
<dbReference type="InterPro" id="IPR051158">
    <property type="entry name" value="Metallophosphoesterase_sf"/>
</dbReference>
<dbReference type="InterPro" id="IPR029052">
    <property type="entry name" value="Metallo-depent_PP-like"/>
</dbReference>
<evidence type="ECO:0000313" key="3">
    <source>
        <dbReference type="Proteomes" id="UP000219947"/>
    </source>
</evidence>
<dbReference type="SUPFAM" id="SSF56300">
    <property type="entry name" value="Metallo-dependent phosphatases"/>
    <property type="match status" value="1"/>
</dbReference>
<organism evidence="2 3">
    <name type="scientific">Rothia dentocariosa</name>
    <dbReference type="NCBI Taxonomy" id="2047"/>
    <lineage>
        <taxon>Bacteria</taxon>
        <taxon>Bacillati</taxon>
        <taxon>Actinomycetota</taxon>
        <taxon>Actinomycetes</taxon>
        <taxon>Micrococcales</taxon>
        <taxon>Micrococcaceae</taxon>
        <taxon>Rothia</taxon>
    </lineage>
</organism>
<evidence type="ECO:0000259" key="1">
    <source>
        <dbReference type="Pfam" id="PF00149"/>
    </source>
</evidence>
<name>A0A2A8D8S9_9MICC</name>
<accession>A0A2A8D8S9</accession>
<dbReference type="EMBL" id="PDEV01000001">
    <property type="protein sequence ID" value="PEN17402.1"/>
    <property type="molecule type" value="Genomic_DNA"/>
</dbReference>
<dbReference type="AlphaFoldDB" id="A0A2A8D8S9"/>
<dbReference type="Proteomes" id="UP000219947">
    <property type="component" value="Unassembled WGS sequence"/>
</dbReference>
<evidence type="ECO:0000313" key="2">
    <source>
        <dbReference type="EMBL" id="PEN17402.1"/>
    </source>
</evidence>
<dbReference type="RefSeq" id="WP_098042527.1">
    <property type="nucleotide sequence ID" value="NZ_JAOVAQ010000004.1"/>
</dbReference>
<protein>
    <submittedName>
        <fullName evidence="2">Metallophosphoesterase</fullName>
    </submittedName>
</protein>
<dbReference type="GO" id="GO:0016020">
    <property type="term" value="C:membrane"/>
    <property type="evidence" value="ECO:0007669"/>
    <property type="project" value="GOC"/>
</dbReference>
<sequence>MCENASGARASVAASEAAHGSHFTQSMVKFAAAGLALGAATAAYGRFVELNNFQVREETLAVLPVGSPNFRILHISDMHMIPGQRAKTEFMHSLAGLNPDLVVNTGDNLSHVGGLDPLLEALDPLLDFPGVFVPGSNCYFAPVLKNPARYLWQARTPQEIEEGSRVPLPIERMHNAFESRGWVGLINRYDGVTLSGLRLEFSGVDDPHLRYDAHPGFSPQAFESSDVPNIRVGVAHAPYMRTLHRFVQDGAELIFAGHTHGGQVCLPGGRALVSNCDLPPSRAKGVSYQGDVPVQVSAGLGTSRFAPVRLFCPPEAVLVTLTAKDG</sequence>
<keyword evidence="3" id="KW-1185">Reference proteome</keyword>
<dbReference type="Gene3D" id="3.60.21.10">
    <property type="match status" value="1"/>
</dbReference>
<dbReference type="Pfam" id="PF00149">
    <property type="entry name" value="Metallophos"/>
    <property type="match status" value="1"/>
</dbReference>
<reference evidence="2" key="1">
    <citation type="submission" date="2017-10" db="EMBL/GenBank/DDBJ databases">
        <title>Kefir isolates.</title>
        <authorList>
            <person name="Kim Y."/>
            <person name="Blasche S."/>
        </authorList>
    </citation>
    <scope>NUCLEOTIDE SEQUENCE [LARGE SCALE GENOMIC DNA]</scope>
    <source>
        <strain evidence="2">OG2-2</strain>
    </source>
</reference>
<dbReference type="PANTHER" id="PTHR31302">
    <property type="entry name" value="TRANSMEMBRANE PROTEIN WITH METALLOPHOSPHOESTERASE DOMAIN-RELATED"/>
    <property type="match status" value="1"/>
</dbReference>